<feature type="domain" description="Histidine kinase" evidence="15">
    <location>
        <begin position="415"/>
        <end position="634"/>
    </location>
</feature>
<dbReference type="SUPFAM" id="SSF55874">
    <property type="entry name" value="ATPase domain of HSP90 chaperone/DNA topoisomerase II/histidine kinase"/>
    <property type="match status" value="1"/>
</dbReference>
<keyword evidence="13 14" id="KW-0472">Membrane</keyword>
<evidence type="ECO:0000256" key="13">
    <source>
        <dbReference type="ARBA" id="ARBA00023136"/>
    </source>
</evidence>
<keyword evidence="5" id="KW-0597">Phosphoprotein</keyword>
<dbReference type="Pfam" id="PF08269">
    <property type="entry name" value="dCache_2"/>
    <property type="match status" value="1"/>
</dbReference>
<evidence type="ECO:0000313" key="17">
    <source>
        <dbReference type="Proteomes" id="UP001060012"/>
    </source>
</evidence>
<keyword evidence="9" id="KW-0418">Kinase</keyword>
<dbReference type="InterPro" id="IPR036890">
    <property type="entry name" value="HATPase_C_sf"/>
</dbReference>
<dbReference type="EMBL" id="CP100595">
    <property type="protein sequence ID" value="UTJ07529.1"/>
    <property type="molecule type" value="Genomic_DNA"/>
</dbReference>
<dbReference type="PANTHER" id="PTHR43065:SF10">
    <property type="entry name" value="PEROXIDE STRESS-ACTIVATED HISTIDINE KINASE MAK3"/>
    <property type="match status" value="1"/>
</dbReference>
<dbReference type="SMART" id="SM01049">
    <property type="entry name" value="Cache_2"/>
    <property type="match status" value="2"/>
</dbReference>
<dbReference type="InterPro" id="IPR003594">
    <property type="entry name" value="HATPase_dom"/>
</dbReference>
<evidence type="ECO:0000256" key="9">
    <source>
        <dbReference type="ARBA" id="ARBA00022777"/>
    </source>
</evidence>
<evidence type="ECO:0000256" key="1">
    <source>
        <dbReference type="ARBA" id="ARBA00000085"/>
    </source>
</evidence>
<dbReference type="Pfam" id="PF00512">
    <property type="entry name" value="HisKA"/>
    <property type="match status" value="1"/>
</dbReference>
<dbReference type="Pfam" id="PF02518">
    <property type="entry name" value="HATPase_c"/>
    <property type="match status" value="1"/>
</dbReference>
<comment type="subcellular location">
    <subcellularLocation>
        <location evidence="2">Cell membrane</location>
        <topology evidence="2">Multi-pass membrane protein</topology>
    </subcellularLocation>
</comment>
<proteinExistence type="predicted"/>
<dbReference type="Proteomes" id="UP001060012">
    <property type="component" value="Chromosome"/>
</dbReference>
<organism evidence="16 17">
    <name type="scientific">Arcobacter roscoffensis</name>
    <dbReference type="NCBI Taxonomy" id="2961520"/>
    <lineage>
        <taxon>Bacteria</taxon>
        <taxon>Pseudomonadati</taxon>
        <taxon>Campylobacterota</taxon>
        <taxon>Epsilonproteobacteria</taxon>
        <taxon>Campylobacterales</taxon>
        <taxon>Arcobacteraceae</taxon>
        <taxon>Arcobacter</taxon>
    </lineage>
</organism>
<evidence type="ECO:0000256" key="2">
    <source>
        <dbReference type="ARBA" id="ARBA00004651"/>
    </source>
</evidence>
<keyword evidence="7 14" id="KW-0812">Transmembrane</keyword>
<protein>
    <recommendedName>
        <fullName evidence="3">histidine kinase</fullName>
        <ecNumber evidence="3">2.7.13.3</ecNumber>
    </recommendedName>
</protein>
<keyword evidence="12" id="KW-0902">Two-component regulatory system</keyword>
<dbReference type="PRINTS" id="PR00344">
    <property type="entry name" value="BCTRLSENSOR"/>
</dbReference>
<keyword evidence="4" id="KW-1003">Cell membrane</keyword>
<dbReference type="Gene3D" id="3.30.450.20">
    <property type="entry name" value="PAS domain"/>
    <property type="match status" value="2"/>
</dbReference>
<gene>
    <name evidence="16" type="ORF">NJU99_05375</name>
</gene>
<dbReference type="InterPro" id="IPR005467">
    <property type="entry name" value="His_kinase_dom"/>
</dbReference>
<dbReference type="SUPFAM" id="SSF47384">
    <property type="entry name" value="Homodimeric domain of signal transducing histidine kinase"/>
    <property type="match status" value="1"/>
</dbReference>
<dbReference type="InterPro" id="IPR004358">
    <property type="entry name" value="Sig_transdc_His_kin-like_C"/>
</dbReference>
<evidence type="ECO:0000256" key="6">
    <source>
        <dbReference type="ARBA" id="ARBA00022679"/>
    </source>
</evidence>
<evidence type="ECO:0000256" key="10">
    <source>
        <dbReference type="ARBA" id="ARBA00022840"/>
    </source>
</evidence>
<dbReference type="InterPro" id="IPR036097">
    <property type="entry name" value="HisK_dim/P_sf"/>
</dbReference>
<feature type="transmembrane region" description="Helical" evidence="14">
    <location>
        <begin position="353"/>
        <end position="375"/>
    </location>
</feature>
<dbReference type="InterPro" id="IPR004010">
    <property type="entry name" value="Double_Cache_2"/>
</dbReference>
<comment type="catalytic activity">
    <reaction evidence="1">
        <text>ATP + protein L-histidine = ADP + protein N-phospho-L-histidine.</text>
        <dbReference type="EC" id="2.7.13.3"/>
    </reaction>
</comment>
<dbReference type="RefSeq" id="WP_254577703.1">
    <property type="nucleotide sequence ID" value="NZ_CP100595.1"/>
</dbReference>
<dbReference type="InterPro" id="IPR003661">
    <property type="entry name" value="HisK_dim/P_dom"/>
</dbReference>
<dbReference type="PROSITE" id="PS50109">
    <property type="entry name" value="HIS_KIN"/>
    <property type="match status" value="1"/>
</dbReference>
<evidence type="ECO:0000256" key="3">
    <source>
        <dbReference type="ARBA" id="ARBA00012438"/>
    </source>
</evidence>
<evidence type="ECO:0000313" key="16">
    <source>
        <dbReference type="EMBL" id="UTJ07529.1"/>
    </source>
</evidence>
<evidence type="ECO:0000256" key="12">
    <source>
        <dbReference type="ARBA" id="ARBA00023012"/>
    </source>
</evidence>
<evidence type="ECO:0000256" key="5">
    <source>
        <dbReference type="ARBA" id="ARBA00022553"/>
    </source>
</evidence>
<dbReference type="Gene3D" id="1.10.287.130">
    <property type="match status" value="1"/>
</dbReference>
<dbReference type="InterPro" id="IPR033480">
    <property type="entry name" value="sCache_2"/>
</dbReference>
<dbReference type="PANTHER" id="PTHR43065">
    <property type="entry name" value="SENSOR HISTIDINE KINASE"/>
    <property type="match status" value="1"/>
</dbReference>
<evidence type="ECO:0000256" key="7">
    <source>
        <dbReference type="ARBA" id="ARBA00022692"/>
    </source>
</evidence>
<feature type="transmembrane region" description="Helical" evidence="14">
    <location>
        <begin position="12"/>
        <end position="33"/>
    </location>
</feature>
<keyword evidence="6" id="KW-0808">Transferase</keyword>
<evidence type="ECO:0000256" key="11">
    <source>
        <dbReference type="ARBA" id="ARBA00022989"/>
    </source>
</evidence>
<evidence type="ECO:0000256" key="14">
    <source>
        <dbReference type="SAM" id="Phobius"/>
    </source>
</evidence>
<evidence type="ECO:0000259" key="15">
    <source>
        <dbReference type="PROSITE" id="PS50109"/>
    </source>
</evidence>
<keyword evidence="8" id="KW-0547">Nucleotide-binding</keyword>
<evidence type="ECO:0000256" key="8">
    <source>
        <dbReference type="ARBA" id="ARBA00022741"/>
    </source>
</evidence>
<evidence type="ECO:0000256" key="4">
    <source>
        <dbReference type="ARBA" id="ARBA00022475"/>
    </source>
</evidence>
<accession>A0ABY5E5U2</accession>
<dbReference type="SMART" id="SM00387">
    <property type="entry name" value="HATPase_c"/>
    <property type="match status" value="1"/>
</dbReference>
<keyword evidence="11 14" id="KW-1133">Transmembrane helix</keyword>
<dbReference type="Gene3D" id="3.30.565.10">
    <property type="entry name" value="Histidine kinase-like ATPase, C-terminal domain"/>
    <property type="match status" value="1"/>
</dbReference>
<dbReference type="EC" id="2.7.13.3" evidence="3"/>
<dbReference type="CDD" id="cd00082">
    <property type="entry name" value="HisKA"/>
    <property type="match status" value="1"/>
</dbReference>
<name>A0ABY5E5U2_9BACT</name>
<reference evidence="16" key="1">
    <citation type="submission" date="2022-07" db="EMBL/GenBank/DDBJ databases">
        <title>Arcobacter roscoffensis sp. nov., a marine bacterium isolated from coastal seawater collected from Roscoff, France.</title>
        <authorList>
            <person name="Pascual J."/>
            <person name="Lepeaux C."/>
            <person name="Methner A."/>
            <person name="Overmann J."/>
        </authorList>
    </citation>
    <scope>NUCLEOTIDE SEQUENCE</scope>
    <source>
        <strain evidence="16">ARW1-2F2</strain>
    </source>
</reference>
<sequence length="634" mass="74331">MKIKNEKQILFIIKYALPSFILIVSLIITIFLYCKSKSDFEKLKTETQENFISEKKFIIKEQVESIYNYIMSEQLDTENALRKSLILRVNEAHKIIQNIYNTYDDTLSKEELTKLIRTSIKDIRFNNNRGYFFVYDKKAVNIIHPLLPMVEGKSLINHQDTKGTYVLRESLALLENADQSYQEWYWRKVKGDSREYKKIGFVKNIYELDWFIGTGEYVEDFSKDIQQKVLSQIKKFKFGKNDYFVVISDDDKYLSHIKPELIGTNVIKKLNSWNSTNILKKTKSLVSKGGGFITLEFSKPHNTQSSKKINYVKSIPHWNWIISTGFYLDEIQIEIDKQKELLNQNYIENIKSLFLIAFLSIVFLLILSFYISSLIEKKFNKYKEDLKSYINENQKQFELLSQKSKLASMGEMMENIAHQWRQPLSLITTASTGIKFQKEMDILTDKFLLESVESIGNSANHLSETIEDFRDFFRSDKQKEFFKLEDSIDKTFKLLSSQMQKQEIEVIRNIKDVSIESYERELLQVLLNILNNAKDALEDCHGDKYIFIDIYEEENIAYIKIYDNAGGVKKDALSRIFEPHFTTKNHKKGTGLGLYMSKVIVEKHMSGELLVSNINFEYESKKYTGAMFTIKIPK</sequence>
<keyword evidence="10" id="KW-0067">ATP-binding</keyword>
<keyword evidence="17" id="KW-1185">Reference proteome</keyword>